<evidence type="ECO:0000313" key="3">
    <source>
        <dbReference type="Proteomes" id="UP000886653"/>
    </source>
</evidence>
<name>A0A9P6NHT5_9BASI</name>
<gene>
    <name evidence="2" type="ORF">CROQUDRAFT_92848</name>
</gene>
<comment type="caution">
    <text evidence="2">The sequence shown here is derived from an EMBL/GenBank/DDBJ whole genome shotgun (WGS) entry which is preliminary data.</text>
</comment>
<evidence type="ECO:0000313" key="2">
    <source>
        <dbReference type="EMBL" id="KAG0146234.1"/>
    </source>
</evidence>
<protein>
    <submittedName>
        <fullName evidence="2">Uncharacterized protein</fullName>
    </submittedName>
</protein>
<organism evidence="2 3">
    <name type="scientific">Cronartium quercuum f. sp. fusiforme G11</name>
    <dbReference type="NCBI Taxonomy" id="708437"/>
    <lineage>
        <taxon>Eukaryota</taxon>
        <taxon>Fungi</taxon>
        <taxon>Dikarya</taxon>
        <taxon>Basidiomycota</taxon>
        <taxon>Pucciniomycotina</taxon>
        <taxon>Pucciniomycetes</taxon>
        <taxon>Pucciniales</taxon>
        <taxon>Coleosporiaceae</taxon>
        <taxon>Cronartium</taxon>
    </lineage>
</organism>
<feature type="region of interest" description="Disordered" evidence="1">
    <location>
        <begin position="1"/>
        <end position="25"/>
    </location>
</feature>
<proteinExistence type="predicted"/>
<dbReference type="Proteomes" id="UP000886653">
    <property type="component" value="Unassembled WGS sequence"/>
</dbReference>
<reference evidence="2" key="1">
    <citation type="submission" date="2013-11" db="EMBL/GenBank/DDBJ databases">
        <title>Genome sequence of the fusiform rust pathogen reveals effectors for host alternation and coevolution with pine.</title>
        <authorList>
            <consortium name="DOE Joint Genome Institute"/>
            <person name="Smith K."/>
            <person name="Pendleton A."/>
            <person name="Kubisiak T."/>
            <person name="Anderson C."/>
            <person name="Salamov A."/>
            <person name="Aerts A."/>
            <person name="Riley R."/>
            <person name="Clum A."/>
            <person name="Lindquist E."/>
            <person name="Ence D."/>
            <person name="Campbell M."/>
            <person name="Kronenberg Z."/>
            <person name="Feau N."/>
            <person name="Dhillon B."/>
            <person name="Hamelin R."/>
            <person name="Burleigh J."/>
            <person name="Smith J."/>
            <person name="Yandell M."/>
            <person name="Nelson C."/>
            <person name="Grigoriev I."/>
            <person name="Davis J."/>
        </authorList>
    </citation>
    <scope>NUCLEOTIDE SEQUENCE</scope>
    <source>
        <strain evidence="2">G11</strain>
    </source>
</reference>
<dbReference type="EMBL" id="MU167263">
    <property type="protein sequence ID" value="KAG0146234.1"/>
    <property type="molecule type" value="Genomic_DNA"/>
</dbReference>
<sequence length="134" mass="14957">MQGPVEALRSGEQRGPCKRAERSGRSHKIRAKNIYYKKLLRLLEISKLKPPLTQGAGPEIRGSGSNEQASRHALAISMVHLFASLALAFFRVRLPTRQASEPPGYLVQGDVLDQVFLGLRPLLWKAFQCLTTTY</sequence>
<dbReference type="AlphaFoldDB" id="A0A9P6NHT5"/>
<keyword evidence="3" id="KW-1185">Reference proteome</keyword>
<evidence type="ECO:0000256" key="1">
    <source>
        <dbReference type="SAM" id="MobiDB-lite"/>
    </source>
</evidence>
<accession>A0A9P6NHT5</accession>